<reference evidence="1" key="2">
    <citation type="submission" date="2022-06" db="UniProtKB">
        <authorList>
            <consortium name="EnsemblMetazoa"/>
        </authorList>
    </citation>
    <scope>IDENTIFICATION</scope>
    <source>
        <strain evidence="1">PS312</strain>
    </source>
</reference>
<accession>A0A2A6D1Z3</accession>
<dbReference type="Proteomes" id="UP000005239">
    <property type="component" value="Unassembled WGS sequence"/>
</dbReference>
<evidence type="ECO:0000313" key="2">
    <source>
        <dbReference type="Proteomes" id="UP000005239"/>
    </source>
</evidence>
<proteinExistence type="predicted"/>
<accession>A0A8R1Z6V4</accession>
<reference evidence="2" key="1">
    <citation type="journal article" date="2008" name="Nat. Genet.">
        <title>The Pristionchus pacificus genome provides a unique perspective on nematode lifestyle and parasitism.</title>
        <authorList>
            <person name="Dieterich C."/>
            <person name="Clifton S.W."/>
            <person name="Schuster L.N."/>
            <person name="Chinwalla A."/>
            <person name="Delehaunty K."/>
            <person name="Dinkelacker I."/>
            <person name="Fulton L."/>
            <person name="Fulton R."/>
            <person name="Godfrey J."/>
            <person name="Minx P."/>
            <person name="Mitreva M."/>
            <person name="Roeseler W."/>
            <person name="Tian H."/>
            <person name="Witte H."/>
            <person name="Yang S.P."/>
            <person name="Wilson R.K."/>
            <person name="Sommer R.J."/>
        </authorList>
    </citation>
    <scope>NUCLEOTIDE SEQUENCE [LARGE SCALE GENOMIC DNA]</scope>
    <source>
        <strain evidence="2">PS312</strain>
    </source>
</reference>
<dbReference type="AlphaFoldDB" id="A0A2A6D1Z3"/>
<dbReference type="EnsemblMetazoa" id="PPA42401.1">
    <property type="protein sequence ID" value="PPA42401.1"/>
    <property type="gene ID" value="WBGene00280770"/>
</dbReference>
<name>A0A2A6D1Z3_PRIPA</name>
<evidence type="ECO:0000313" key="1">
    <source>
        <dbReference type="EnsemblMetazoa" id="PPA42401.1"/>
    </source>
</evidence>
<keyword evidence="2" id="KW-1185">Reference proteome</keyword>
<gene>
    <name evidence="1" type="primary">WBGene00280770</name>
</gene>
<sequence>RLCKNRTNSEGSGTVKKGRIYETLDFGVLKGADDDGYIDFAQKVFVGSRRRHVENRFCRISRQRKSLKLDSSRHADPIYRFPWPRYSTKPVFDVTSSGANEDFLSKINIPIVISTLQNPEIQSFINSTYFYCAGPCPTLRRTGSYIADTSISLGLILP</sequence>
<protein>
    <submittedName>
        <fullName evidence="1">Uncharacterized protein</fullName>
    </submittedName>
</protein>
<organism evidence="1 2">
    <name type="scientific">Pristionchus pacificus</name>
    <name type="common">Parasitic nematode worm</name>
    <dbReference type="NCBI Taxonomy" id="54126"/>
    <lineage>
        <taxon>Eukaryota</taxon>
        <taxon>Metazoa</taxon>
        <taxon>Ecdysozoa</taxon>
        <taxon>Nematoda</taxon>
        <taxon>Chromadorea</taxon>
        <taxon>Rhabditida</taxon>
        <taxon>Rhabditina</taxon>
        <taxon>Diplogasteromorpha</taxon>
        <taxon>Diplogasteroidea</taxon>
        <taxon>Neodiplogasteridae</taxon>
        <taxon>Pristionchus</taxon>
    </lineage>
</organism>